<gene>
    <name evidence="2" type="ORF">MHA02_42610</name>
</gene>
<name>A0A512IVX5_9HYPH</name>
<protein>
    <submittedName>
        <fullName evidence="2">Uncharacterized protein</fullName>
    </submittedName>
</protein>
<dbReference type="Gene3D" id="3.40.50.150">
    <property type="entry name" value="Vaccinia Virus protein VP39"/>
    <property type="match status" value="1"/>
</dbReference>
<dbReference type="Proteomes" id="UP000321258">
    <property type="component" value="Unassembled WGS sequence"/>
</dbReference>
<sequence>MWGWDQLGIKRRSGPTAADVLRIAQESLNGEREAMERRVQLAIAETTSRLKSVLQEKIEASEERHRTQRQDAGTLLEDMRNGILELIEPRVQLAINQSGSRAEERFSEVARESRALSQHVPAFLNAMVTVRALSFQLSSLRAAQEARKGDFERWGEMTSEIEALSRRVQAMSEATEREQASSLVALQERMSTTDRRNEQLAEFLVRFEGVLIGREGDYQTLRDRSDLMATELRELAAAAERSGSDLHAARERIETLQGQSDHSAGEVQWMRTSLTDSQADRANLWKAAEQTTSSIGELWHRVEFIRKEILYEMRFSAGMAGPNDAAAKRVSRIVDEDRVEAAKKAGDVRLNLGCGHIPLPDYLNVDFRDLPGVDVVADAGDLPFEPGTVSEITSQHVLEHFPEEHLRRLLPYWHSLLKPKGVFRAVVPDGEAMLAEQAKGAYSFEHFRSVLFGAQEYEGDFHFNMLTPDSLGKHLTEAGFREVSVPVKGRKNDISFEFEITAVAP</sequence>
<accession>A0A512IVX5</accession>
<dbReference type="GO" id="GO:0008757">
    <property type="term" value="F:S-adenosylmethionine-dependent methyltransferase activity"/>
    <property type="evidence" value="ECO:0007669"/>
    <property type="project" value="InterPro"/>
</dbReference>
<dbReference type="AlphaFoldDB" id="A0A512IVX5"/>
<keyword evidence="1" id="KW-0175">Coiled coil</keyword>
<organism evidence="2 3">
    <name type="scientific">Methylobacterium haplocladii</name>
    <dbReference type="NCBI Taxonomy" id="1176176"/>
    <lineage>
        <taxon>Bacteria</taxon>
        <taxon>Pseudomonadati</taxon>
        <taxon>Pseudomonadota</taxon>
        <taxon>Alphaproteobacteria</taxon>
        <taxon>Hyphomicrobiales</taxon>
        <taxon>Methylobacteriaceae</taxon>
        <taxon>Methylobacterium</taxon>
    </lineage>
</organism>
<dbReference type="Pfam" id="PF13489">
    <property type="entry name" value="Methyltransf_23"/>
    <property type="match status" value="1"/>
</dbReference>
<evidence type="ECO:0000256" key="1">
    <source>
        <dbReference type="SAM" id="Coils"/>
    </source>
</evidence>
<dbReference type="InterPro" id="IPR029063">
    <property type="entry name" value="SAM-dependent_MTases_sf"/>
</dbReference>
<keyword evidence="3" id="KW-1185">Reference proteome</keyword>
<comment type="caution">
    <text evidence="2">The sequence shown here is derived from an EMBL/GenBank/DDBJ whole genome shotgun (WGS) entry which is preliminary data.</text>
</comment>
<feature type="coiled-coil region" evidence="1">
    <location>
        <begin position="25"/>
        <end position="71"/>
    </location>
</feature>
<evidence type="ECO:0000313" key="2">
    <source>
        <dbReference type="EMBL" id="GEP01874.1"/>
    </source>
</evidence>
<reference evidence="2 3" key="1">
    <citation type="submission" date="2019-07" db="EMBL/GenBank/DDBJ databases">
        <title>Whole genome shotgun sequence of Methylobacterium haplocladii NBRC 107714.</title>
        <authorList>
            <person name="Hosoyama A."/>
            <person name="Uohara A."/>
            <person name="Ohji S."/>
            <person name="Ichikawa N."/>
        </authorList>
    </citation>
    <scope>NUCLEOTIDE SEQUENCE [LARGE SCALE GENOMIC DNA]</scope>
    <source>
        <strain evidence="2 3">NBRC 107714</strain>
    </source>
</reference>
<dbReference type="SUPFAM" id="SSF53335">
    <property type="entry name" value="S-adenosyl-L-methionine-dependent methyltransferases"/>
    <property type="match status" value="1"/>
</dbReference>
<evidence type="ECO:0000313" key="3">
    <source>
        <dbReference type="Proteomes" id="UP000321258"/>
    </source>
</evidence>
<proteinExistence type="predicted"/>
<dbReference type="EMBL" id="BJZT01000064">
    <property type="protein sequence ID" value="GEP01874.1"/>
    <property type="molecule type" value="Genomic_DNA"/>
</dbReference>